<dbReference type="Pfam" id="PF04066">
    <property type="entry name" value="MrpF_PhaF"/>
    <property type="match status" value="1"/>
</dbReference>
<accession>A0A1W1UMP3</accession>
<feature type="transmembrane region" description="Helical" evidence="7">
    <location>
        <begin position="61"/>
        <end position="81"/>
    </location>
</feature>
<evidence type="ECO:0000256" key="5">
    <source>
        <dbReference type="ARBA" id="ARBA00023136"/>
    </source>
</evidence>
<evidence type="ECO:0000313" key="9">
    <source>
        <dbReference type="Proteomes" id="UP000192408"/>
    </source>
</evidence>
<feature type="compositionally biased region" description="Basic and acidic residues" evidence="6">
    <location>
        <begin position="97"/>
        <end position="111"/>
    </location>
</feature>
<sequence>MLQFSLIFISLCALSAILFVIVQIQKGKDDADRIVALDILLAAALILCIVAALMIERTVLLDVAIGLSLVGFIGTVGWSAVIRRKNDNQQQEQLPEQPEKQHEQKRHEHHS</sequence>
<name>A0A1W1UMP3_9PAST</name>
<evidence type="ECO:0000256" key="2">
    <source>
        <dbReference type="ARBA" id="ARBA00022475"/>
    </source>
</evidence>
<dbReference type="EMBL" id="FWWV01000008">
    <property type="protein sequence ID" value="SMB82071.1"/>
    <property type="molecule type" value="Genomic_DNA"/>
</dbReference>
<gene>
    <name evidence="8" type="ORF">SAMN05660772_01989</name>
</gene>
<evidence type="ECO:0000313" key="8">
    <source>
        <dbReference type="EMBL" id="SMB82071.1"/>
    </source>
</evidence>
<organism evidence="8 9">
    <name type="scientific">Pasteurella testudinis DSM 23072</name>
    <dbReference type="NCBI Taxonomy" id="1122938"/>
    <lineage>
        <taxon>Bacteria</taxon>
        <taxon>Pseudomonadati</taxon>
        <taxon>Pseudomonadota</taxon>
        <taxon>Gammaproteobacteria</taxon>
        <taxon>Pasteurellales</taxon>
        <taxon>Pasteurellaceae</taxon>
        <taxon>Pasteurella</taxon>
    </lineage>
</organism>
<proteinExistence type="predicted"/>
<dbReference type="GO" id="GO:0005886">
    <property type="term" value="C:plasma membrane"/>
    <property type="evidence" value="ECO:0007669"/>
    <property type="project" value="UniProtKB-SubCell"/>
</dbReference>
<evidence type="ECO:0000256" key="6">
    <source>
        <dbReference type="SAM" id="MobiDB-lite"/>
    </source>
</evidence>
<dbReference type="AlphaFoldDB" id="A0A1W1UMP3"/>
<keyword evidence="4 7" id="KW-1133">Transmembrane helix</keyword>
<dbReference type="RefSeq" id="WP_084256436.1">
    <property type="nucleotide sequence ID" value="NZ_FWWV01000008.1"/>
</dbReference>
<evidence type="ECO:0000256" key="4">
    <source>
        <dbReference type="ARBA" id="ARBA00022989"/>
    </source>
</evidence>
<keyword evidence="9" id="KW-1185">Reference proteome</keyword>
<dbReference type="STRING" id="1122938.SAMN05660772_01989"/>
<keyword evidence="2" id="KW-1003">Cell membrane</keyword>
<evidence type="ECO:0000256" key="7">
    <source>
        <dbReference type="SAM" id="Phobius"/>
    </source>
</evidence>
<reference evidence="9" key="1">
    <citation type="submission" date="2017-04" db="EMBL/GenBank/DDBJ databases">
        <authorList>
            <person name="Varghese N."/>
            <person name="Submissions S."/>
        </authorList>
    </citation>
    <scope>NUCLEOTIDE SEQUENCE [LARGE SCALE GENOMIC DNA]</scope>
    <source>
        <strain evidence="9">DSM 23072</strain>
    </source>
</reference>
<protein>
    <submittedName>
        <fullName evidence="8">Multicomponent Na+:H+ antiporter subunit F</fullName>
    </submittedName>
</protein>
<keyword evidence="5 7" id="KW-0472">Membrane</keyword>
<feature type="region of interest" description="Disordered" evidence="6">
    <location>
        <begin position="87"/>
        <end position="111"/>
    </location>
</feature>
<dbReference type="GO" id="GO:0015075">
    <property type="term" value="F:monoatomic ion transmembrane transporter activity"/>
    <property type="evidence" value="ECO:0007669"/>
    <property type="project" value="InterPro"/>
</dbReference>
<keyword evidence="3 7" id="KW-0812">Transmembrane</keyword>
<feature type="transmembrane region" description="Helical" evidence="7">
    <location>
        <begin position="6"/>
        <end position="22"/>
    </location>
</feature>
<comment type="subcellular location">
    <subcellularLocation>
        <location evidence="1">Cell membrane</location>
        <topology evidence="1">Multi-pass membrane protein</topology>
    </subcellularLocation>
</comment>
<evidence type="ECO:0000256" key="1">
    <source>
        <dbReference type="ARBA" id="ARBA00004651"/>
    </source>
</evidence>
<evidence type="ECO:0000256" key="3">
    <source>
        <dbReference type="ARBA" id="ARBA00022692"/>
    </source>
</evidence>
<dbReference type="Proteomes" id="UP000192408">
    <property type="component" value="Unassembled WGS sequence"/>
</dbReference>
<feature type="transmembrane region" description="Helical" evidence="7">
    <location>
        <begin position="34"/>
        <end position="55"/>
    </location>
</feature>
<dbReference type="InterPro" id="IPR007208">
    <property type="entry name" value="MrpF/PhaF-like"/>
</dbReference>